<dbReference type="AlphaFoldDB" id="A0A3T0ECR6"/>
<keyword evidence="12" id="KW-1185">Reference proteome</keyword>
<evidence type="ECO:0000256" key="10">
    <source>
        <dbReference type="ARBA" id="ARBA00048523"/>
    </source>
</evidence>
<evidence type="ECO:0000313" key="12">
    <source>
        <dbReference type="Proteomes" id="UP000286954"/>
    </source>
</evidence>
<dbReference type="SUPFAM" id="SSF56784">
    <property type="entry name" value="HAD-like"/>
    <property type="match status" value="1"/>
</dbReference>
<keyword evidence="7" id="KW-0460">Magnesium</keyword>
<organism evidence="11 12">
    <name type="scientific">Glycocaulis alkaliphilus</name>
    <dbReference type="NCBI Taxonomy" id="1434191"/>
    <lineage>
        <taxon>Bacteria</taxon>
        <taxon>Pseudomonadati</taxon>
        <taxon>Pseudomonadota</taxon>
        <taxon>Alphaproteobacteria</taxon>
        <taxon>Maricaulales</taxon>
        <taxon>Maricaulaceae</taxon>
        <taxon>Glycocaulis</taxon>
    </lineage>
</organism>
<proteinExistence type="predicted"/>
<dbReference type="InterPro" id="IPR036412">
    <property type="entry name" value="HAD-like_sf"/>
</dbReference>
<dbReference type="Gene3D" id="1.10.150.210">
    <property type="entry name" value="Phosphoserine phosphatase, domain 2"/>
    <property type="match status" value="1"/>
</dbReference>
<evidence type="ECO:0000256" key="8">
    <source>
        <dbReference type="ARBA" id="ARBA00023299"/>
    </source>
</evidence>
<evidence type="ECO:0000256" key="9">
    <source>
        <dbReference type="ARBA" id="ARBA00048138"/>
    </source>
</evidence>
<dbReference type="GO" id="GO:0000287">
    <property type="term" value="F:magnesium ion binding"/>
    <property type="evidence" value="ECO:0007669"/>
    <property type="project" value="TreeGrafter"/>
</dbReference>
<evidence type="ECO:0000256" key="1">
    <source>
        <dbReference type="ARBA" id="ARBA00001946"/>
    </source>
</evidence>
<comment type="catalytic activity">
    <reaction evidence="10">
        <text>O-phospho-D-serine + H2O = D-serine + phosphate</text>
        <dbReference type="Rhea" id="RHEA:24873"/>
        <dbReference type="ChEBI" id="CHEBI:15377"/>
        <dbReference type="ChEBI" id="CHEBI:35247"/>
        <dbReference type="ChEBI" id="CHEBI:43474"/>
        <dbReference type="ChEBI" id="CHEBI:58680"/>
        <dbReference type="EC" id="3.1.3.3"/>
    </reaction>
</comment>
<dbReference type="PANTHER" id="PTHR43344:SF2">
    <property type="entry name" value="PHOSPHOSERINE PHOSPHATASE"/>
    <property type="match status" value="1"/>
</dbReference>
<dbReference type="KEGG" id="gak:X907_2583"/>
<name>A0A3T0ECR6_9PROT</name>
<accession>A0A3T0ECR6</accession>
<evidence type="ECO:0000256" key="5">
    <source>
        <dbReference type="ARBA" id="ARBA00022723"/>
    </source>
</evidence>
<dbReference type="Pfam" id="PF12710">
    <property type="entry name" value="HAD"/>
    <property type="match status" value="1"/>
</dbReference>
<dbReference type="Proteomes" id="UP000286954">
    <property type="component" value="Chromosome"/>
</dbReference>
<protein>
    <recommendedName>
        <fullName evidence="3">phosphoserine phosphatase</fullName>
        <ecNumber evidence="3">3.1.3.3</ecNumber>
    </recommendedName>
</protein>
<comment type="catalytic activity">
    <reaction evidence="9">
        <text>O-phospho-L-serine + H2O = L-serine + phosphate</text>
        <dbReference type="Rhea" id="RHEA:21208"/>
        <dbReference type="ChEBI" id="CHEBI:15377"/>
        <dbReference type="ChEBI" id="CHEBI:33384"/>
        <dbReference type="ChEBI" id="CHEBI:43474"/>
        <dbReference type="ChEBI" id="CHEBI:57524"/>
        <dbReference type="EC" id="3.1.3.3"/>
    </reaction>
</comment>
<dbReference type="GO" id="GO:0006564">
    <property type="term" value="P:L-serine biosynthetic process"/>
    <property type="evidence" value="ECO:0007669"/>
    <property type="project" value="UniProtKB-KW"/>
</dbReference>
<comment type="pathway">
    <text evidence="2">Amino-acid biosynthesis; L-serine biosynthesis; L-serine from 3-phospho-D-glycerate: step 3/3.</text>
</comment>
<gene>
    <name evidence="11" type="ORF">X907_2583</name>
</gene>
<dbReference type="RefSeq" id="WP_127568590.1">
    <property type="nucleotide sequence ID" value="NZ_BMFB01000001.1"/>
</dbReference>
<dbReference type="GO" id="GO:0036424">
    <property type="term" value="F:L-phosphoserine phosphatase activity"/>
    <property type="evidence" value="ECO:0007669"/>
    <property type="project" value="TreeGrafter"/>
</dbReference>
<dbReference type="EMBL" id="CP018911">
    <property type="protein sequence ID" value="AZU05095.1"/>
    <property type="molecule type" value="Genomic_DNA"/>
</dbReference>
<dbReference type="InterPro" id="IPR023214">
    <property type="entry name" value="HAD_sf"/>
</dbReference>
<dbReference type="Gene3D" id="3.40.50.1000">
    <property type="entry name" value="HAD superfamily/HAD-like"/>
    <property type="match status" value="1"/>
</dbReference>
<dbReference type="PANTHER" id="PTHR43344">
    <property type="entry name" value="PHOSPHOSERINE PHOSPHATASE"/>
    <property type="match status" value="1"/>
</dbReference>
<sequence>MTRIIIFDVDSTLLAVESLDFAVEQSLSRKPGGKAQAAELAEITSRGMAGALDFRQSLEQRIAMAPLSQQEIMMISVQLAEMLTPGMFELSRALRDKGHGVFAVSGGFIELLGPALSTLGFMPGDVRCNRFEYDEAGLVSGFDRENPLSRSGGKAVAVRALKTLANASTAVMVGDGMTDYEAFAEGAADAFIGFGGVVRREPVAARAPAFANSVDELAGLLGV</sequence>
<keyword evidence="8" id="KW-0718">Serine biosynthesis</keyword>
<evidence type="ECO:0000256" key="2">
    <source>
        <dbReference type="ARBA" id="ARBA00005135"/>
    </source>
</evidence>
<evidence type="ECO:0000256" key="6">
    <source>
        <dbReference type="ARBA" id="ARBA00022801"/>
    </source>
</evidence>
<evidence type="ECO:0000313" key="11">
    <source>
        <dbReference type="EMBL" id="AZU05095.1"/>
    </source>
</evidence>
<reference evidence="11 12" key="1">
    <citation type="submission" date="2016-12" db="EMBL/GenBank/DDBJ databases">
        <title>The genome of dimorphic prosthecate Glycocaulis alkaliphilus 6b-8t, isolated from crude oil dictates its adaptability in petroleum environments.</title>
        <authorList>
            <person name="Wu X.-L."/>
            <person name="Geng S."/>
        </authorList>
    </citation>
    <scope>NUCLEOTIDE SEQUENCE [LARGE SCALE GENOMIC DNA]</scope>
    <source>
        <strain evidence="11 12">6B-8</strain>
    </source>
</reference>
<dbReference type="NCBIfam" id="TIGR01488">
    <property type="entry name" value="HAD-SF-IB"/>
    <property type="match status" value="1"/>
</dbReference>
<keyword evidence="6" id="KW-0378">Hydrolase</keyword>
<dbReference type="GO" id="GO:0005737">
    <property type="term" value="C:cytoplasm"/>
    <property type="evidence" value="ECO:0007669"/>
    <property type="project" value="TreeGrafter"/>
</dbReference>
<evidence type="ECO:0000256" key="4">
    <source>
        <dbReference type="ARBA" id="ARBA00022605"/>
    </source>
</evidence>
<dbReference type="OrthoDB" id="9792539at2"/>
<comment type="cofactor">
    <cofactor evidence="1">
        <name>Mg(2+)</name>
        <dbReference type="ChEBI" id="CHEBI:18420"/>
    </cofactor>
</comment>
<dbReference type="EC" id="3.1.3.3" evidence="3"/>
<dbReference type="InterPro" id="IPR050582">
    <property type="entry name" value="HAD-like_SerB"/>
</dbReference>
<evidence type="ECO:0000256" key="3">
    <source>
        <dbReference type="ARBA" id="ARBA00012640"/>
    </source>
</evidence>
<keyword evidence="4" id="KW-0028">Amino-acid biosynthesis</keyword>
<evidence type="ECO:0000256" key="7">
    <source>
        <dbReference type="ARBA" id="ARBA00022842"/>
    </source>
</evidence>
<keyword evidence="5" id="KW-0479">Metal-binding</keyword>